<gene>
    <name evidence="1" type="ORF">G7Y89_g2011</name>
</gene>
<proteinExistence type="predicted"/>
<evidence type="ECO:0000313" key="2">
    <source>
        <dbReference type="Proteomes" id="UP000566819"/>
    </source>
</evidence>
<accession>A0A8H4W6W3</accession>
<reference evidence="1 2" key="1">
    <citation type="submission" date="2020-03" db="EMBL/GenBank/DDBJ databases">
        <title>Draft Genome Sequence of Cudoniella acicularis.</title>
        <authorList>
            <person name="Buettner E."/>
            <person name="Kellner H."/>
        </authorList>
    </citation>
    <scope>NUCLEOTIDE SEQUENCE [LARGE SCALE GENOMIC DNA]</scope>
    <source>
        <strain evidence="1 2">DSM 108380</strain>
    </source>
</reference>
<sequence length="130" mass="15164">MNARIFWEKFRYAKGRYAVDKNATRYSILELWEHRRLFLKHANELDARGKKQLEHDIYIDEMIKGVSPLESIYFIDSKEPLNPLLKNMQVPSFQNINGSAGYALILCLRMPKILARVGKDVYFPASMLLA</sequence>
<organism evidence="1 2">
    <name type="scientific">Cudoniella acicularis</name>
    <dbReference type="NCBI Taxonomy" id="354080"/>
    <lineage>
        <taxon>Eukaryota</taxon>
        <taxon>Fungi</taxon>
        <taxon>Dikarya</taxon>
        <taxon>Ascomycota</taxon>
        <taxon>Pezizomycotina</taxon>
        <taxon>Leotiomycetes</taxon>
        <taxon>Helotiales</taxon>
        <taxon>Tricladiaceae</taxon>
        <taxon>Cudoniella</taxon>
    </lineage>
</organism>
<comment type="caution">
    <text evidence="1">The sequence shown here is derived from an EMBL/GenBank/DDBJ whole genome shotgun (WGS) entry which is preliminary data.</text>
</comment>
<dbReference type="Proteomes" id="UP000566819">
    <property type="component" value="Unassembled WGS sequence"/>
</dbReference>
<keyword evidence="2" id="KW-1185">Reference proteome</keyword>
<name>A0A8H4W6W3_9HELO</name>
<dbReference type="EMBL" id="JAAMPI010000084">
    <property type="protein sequence ID" value="KAF4636072.1"/>
    <property type="molecule type" value="Genomic_DNA"/>
</dbReference>
<dbReference type="AlphaFoldDB" id="A0A8H4W6W3"/>
<protein>
    <submittedName>
        <fullName evidence="1">Uncharacterized protein</fullName>
    </submittedName>
</protein>
<evidence type="ECO:0000313" key="1">
    <source>
        <dbReference type="EMBL" id="KAF4636072.1"/>
    </source>
</evidence>